<comment type="caution">
    <text evidence="2">The sequence shown here is derived from an EMBL/GenBank/DDBJ whole genome shotgun (WGS) entry which is preliminary data.</text>
</comment>
<gene>
    <name evidence="2" type="ORF">ENW73_03475</name>
</gene>
<dbReference type="AlphaFoldDB" id="A0A7C6EAJ7"/>
<feature type="transmembrane region" description="Helical" evidence="1">
    <location>
        <begin position="15"/>
        <end position="33"/>
    </location>
</feature>
<evidence type="ECO:0008006" key="3">
    <source>
        <dbReference type="Google" id="ProtNLM"/>
    </source>
</evidence>
<sequence length="148" mass="17069">MKINLQRILKLLEPNWFIIGIISLFWLIIRSGTKPSRITYPCQRVAANNSFFFLGGIAFPYLLRRIKPIRLKVKWHYILVSLFALLLIIFINYLKIKKPSPTAISNLATIHSWDGTDSSGKQLPNGTYLIRLESEIGSIEKKVILKRD</sequence>
<feature type="transmembrane region" description="Helical" evidence="1">
    <location>
        <begin position="45"/>
        <end position="63"/>
    </location>
</feature>
<organism evidence="2">
    <name type="scientific">candidate division WOR-3 bacterium</name>
    <dbReference type="NCBI Taxonomy" id="2052148"/>
    <lineage>
        <taxon>Bacteria</taxon>
        <taxon>Bacteria division WOR-3</taxon>
    </lineage>
</organism>
<keyword evidence="1" id="KW-0812">Transmembrane</keyword>
<keyword evidence="1" id="KW-1133">Transmembrane helix</keyword>
<accession>A0A7C6EAJ7</accession>
<reference evidence="2" key="1">
    <citation type="journal article" date="2020" name="mSystems">
        <title>Genome- and Community-Level Interaction Insights into Carbon Utilization and Element Cycling Functions of Hydrothermarchaeota in Hydrothermal Sediment.</title>
        <authorList>
            <person name="Zhou Z."/>
            <person name="Liu Y."/>
            <person name="Xu W."/>
            <person name="Pan J."/>
            <person name="Luo Z.H."/>
            <person name="Li M."/>
        </authorList>
    </citation>
    <scope>NUCLEOTIDE SEQUENCE [LARGE SCALE GENOMIC DNA]</scope>
    <source>
        <strain evidence="2">SpSt-876</strain>
    </source>
</reference>
<name>A0A7C6EAJ7_UNCW3</name>
<keyword evidence="1" id="KW-0472">Membrane</keyword>
<dbReference type="EMBL" id="DTLI01000089">
    <property type="protein sequence ID" value="HHS51915.1"/>
    <property type="molecule type" value="Genomic_DNA"/>
</dbReference>
<protein>
    <recommendedName>
        <fullName evidence="3">FlgD Ig-like domain-containing protein</fullName>
    </recommendedName>
</protein>
<evidence type="ECO:0000256" key="1">
    <source>
        <dbReference type="SAM" id="Phobius"/>
    </source>
</evidence>
<feature type="transmembrane region" description="Helical" evidence="1">
    <location>
        <begin position="75"/>
        <end position="94"/>
    </location>
</feature>
<proteinExistence type="predicted"/>
<dbReference type="Gene3D" id="2.60.40.4070">
    <property type="match status" value="1"/>
</dbReference>
<evidence type="ECO:0000313" key="2">
    <source>
        <dbReference type="EMBL" id="HHS51915.1"/>
    </source>
</evidence>